<dbReference type="SUPFAM" id="SSF46689">
    <property type="entry name" value="Homeodomain-like"/>
    <property type="match status" value="1"/>
</dbReference>
<dbReference type="InterPro" id="IPR003012">
    <property type="entry name" value="Tet_transcr_reg_TetR"/>
</dbReference>
<keyword evidence="2" id="KW-0805">Transcription regulation</keyword>
<dbReference type="InterPro" id="IPR001647">
    <property type="entry name" value="HTH_TetR"/>
</dbReference>
<evidence type="ECO:0000256" key="2">
    <source>
        <dbReference type="ARBA" id="ARBA00023015"/>
    </source>
</evidence>
<dbReference type="InterPro" id="IPR036271">
    <property type="entry name" value="Tet_transcr_reg_TetR-rel_C_sf"/>
</dbReference>
<dbReference type="Proteomes" id="UP001428817">
    <property type="component" value="Unassembled WGS sequence"/>
</dbReference>
<sequence length="209" mass="23123">MPRTALTRERIVHASVDLIERDGADELSMRRVAAELGVGTMSLYNHVPNKAALLDAVAEHIMAGMVYADDPAVDWRDQTRTLARAFREVARRYPRSVQLVITRQPKSSVGLQSMEMALAAVRTAGFDDRTAVQLVRTFVAFVLGSLINEVSVKERGAPPAEFASELERAHYTNVRAVLPILMVHDHDSDFEFGLELLISAMAALPRNTP</sequence>
<reference evidence="8" key="1">
    <citation type="journal article" date="2019" name="Int. J. Syst. Evol. Microbiol.">
        <title>The Global Catalogue of Microorganisms (GCM) 10K type strain sequencing project: providing services to taxonomists for standard genome sequencing and annotation.</title>
        <authorList>
            <consortium name="The Broad Institute Genomics Platform"/>
            <consortium name="The Broad Institute Genome Sequencing Center for Infectious Disease"/>
            <person name="Wu L."/>
            <person name="Ma J."/>
        </authorList>
    </citation>
    <scope>NUCLEOTIDE SEQUENCE [LARGE SCALE GENOMIC DNA]</scope>
    <source>
        <strain evidence="8">JCM 18303</strain>
    </source>
</reference>
<evidence type="ECO:0000313" key="7">
    <source>
        <dbReference type="EMBL" id="GAA5169865.1"/>
    </source>
</evidence>
<keyword evidence="3 5" id="KW-0238">DNA-binding</keyword>
<keyword evidence="4" id="KW-0804">Transcription</keyword>
<dbReference type="Pfam" id="PF00440">
    <property type="entry name" value="TetR_N"/>
    <property type="match status" value="1"/>
</dbReference>
<dbReference type="InterPro" id="IPR050109">
    <property type="entry name" value="HTH-type_TetR-like_transc_reg"/>
</dbReference>
<dbReference type="SUPFAM" id="SSF48498">
    <property type="entry name" value="Tetracyclin repressor-like, C-terminal domain"/>
    <property type="match status" value="1"/>
</dbReference>
<dbReference type="Pfam" id="PF02909">
    <property type="entry name" value="TetR_C_1"/>
    <property type="match status" value="1"/>
</dbReference>
<dbReference type="InterPro" id="IPR009057">
    <property type="entry name" value="Homeodomain-like_sf"/>
</dbReference>
<proteinExistence type="predicted"/>
<evidence type="ECO:0000259" key="6">
    <source>
        <dbReference type="PROSITE" id="PS50977"/>
    </source>
</evidence>
<dbReference type="PRINTS" id="PR00400">
    <property type="entry name" value="TETREPRESSOR"/>
</dbReference>
<dbReference type="PROSITE" id="PS50977">
    <property type="entry name" value="HTH_TETR_2"/>
    <property type="match status" value="1"/>
</dbReference>
<evidence type="ECO:0000256" key="5">
    <source>
        <dbReference type="PROSITE-ProRule" id="PRU00335"/>
    </source>
</evidence>
<protein>
    <submittedName>
        <fullName evidence="7">TetR/AcrR family transcriptional regulator C-terminal domain-containing protein</fullName>
    </submittedName>
</protein>
<dbReference type="EMBL" id="BAABJP010000043">
    <property type="protein sequence ID" value="GAA5169865.1"/>
    <property type="molecule type" value="Genomic_DNA"/>
</dbReference>
<dbReference type="Gene3D" id="1.10.10.60">
    <property type="entry name" value="Homeodomain-like"/>
    <property type="match status" value="1"/>
</dbReference>
<dbReference type="PANTHER" id="PTHR30055">
    <property type="entry name" value="HTH-TYPE TRANSCRIPTIONAL REGULATOR RUTR"/>
    <property type="match status" value="1"/>
</dbReference>
<dbReference type="PANTHER" id="PTHR30055:SF151">
    <property type="entry name" value="TRANSCRIPTIONAL REGULATORY PROTEIN"/>
    <property type="match status" value="1"/>
</dbReference>
<evidence type="ECO:0000256" key="1">
    <source>
        <dbReference type="ARBA" id="ARBA00022491"/>
    </source>
</evidence>
<keyword evidence="8" id="KW-1185">Reference proteome</keyword>
<dbReference type="InterPro" id="IPR004111">
    <property type="entry name" value="Repressor_TetR_C"/>
</dbReference>
<organism evidence="7 8">
    <name type="scientific">Pseudonocardia eucalypti</name>
    <dbReference type="NCBI Taxonomy" id="648755"/>
    <lineage>
        <taxon>Bacteria</taxon>
        <taxon>Bacillati</taxon>
        <taxon>Actinomycetota</taxon>
        <taxon>Actinomycetes</taxon>
        <taxon>Pseudonocardiales</taxon>
        <taxon>Pseudonocardiaceae</taxon>
        <taxon>Pseudonocardia</taxon>
    </lineage>
</organism>
<evidence type="ECO:0000313" key="8">
    <source>
        <dbReference type="Proteomes" id="UP001428817"/>
    </source>
</evidence>
<feature type="DNA-binding region" description="H-T-H motif" evidence="5">
    <location>
        <begin position="28"/>
        <end position="47"/>
    </location>
</feature>
<evidence type="ECO:0000256" key="4">
    <source>
        <dbReference type="ARBA" id="ARBA00023163"/>
    </source>
</evidence>
<comment type="caution">
    <text evidence="7">The sequence shown here is derived from an EMBL/GenBank/DDBJ whole genome shotgun (WGS) entry which is preliminary data.</text>
</comment>
<gene>
    <name evidence="7" type="ORF">GCM10023321_66110</name>
</gene>
<feature type="domain" description="HTH tetR-type" evidence="6">
    <location>
        <begin position="5"/>
        <end position="65"/>
    </location>
</feature>
<dbReference type="Gene3D" id="1.10.357.10">
    <property type="entry name" value="Tetracycline Repressor, domain 2"/>
    <property type="match status" value="1"/>
</dbReference>
<keyword evidence="1" id="KW-0678">Repressor</keyword>
<evidence type="ECO:0000256" key="3">
    <source>
        <dbReference type="ARBA" id="ARBA00023125"/>
    </source>
</evidence>
<name>A0ABP9R0A5_9PSEU</name>
<accession>A0ABP9R0A5</accession>